<dbReference type="InterPro" id="IPR036890">
    <property type="entry name" value="HATPase_C_sf"/>
</dbReference>
<dbReference type="InterPro" id="IPR003661">
    <property type="entry name" value="HisK_dim/P_dom"/>
</dbReference>
<evidence type="ECO:0000256" key="2">
    <source>
        <dbReference type="ARBA" id="ARBA00003469"/>
    </source>
</evidence>
<evidence type="ECO:0000256" key="15">
    <source>
        <dbReference type="SAM" id="Coils"/>
    </source>
</evidence>
<dbReference type="PANTHER" id="PTHR31528">
    <property type="entry name" value="4-AMINO-5-HYDROXYMETHYL-2-METHYLPYRIMIDINE PHOSPHATE SYNTHASE THI11-RELATED"/>
    <property type="match status" value="1"/>
</dbReference>
<evidence type="ECO:0000313" key="19">
    <source>
        <dbReference type="Proteomes" id="UP000000939"/>
    </source>
</evidence>
<keyword evidence="12" id="KW-0408">Iron</keyword>
<evidence type="ECO:0000256" key="5">
    <source>
        <dbReference type="ARBA" id="ARBA00011738"/>
    </source>
</evidence>
<dbReference type="Pfam" id="PF00497">
    <property type="entry name" value="SBP_bac_3"/>
    <property type="match status" value="1"/>
</dbReference>
<dbReference type="SMART" id="SM00387">
    <property type="entry name" value="HATPase_c"/>
    <property type="match status" value="1"/>
</dbReference>
<comment type="catalytic activity">
    <reaction evidence="1">
        <text>ATP + protein L-histidine = ADP + protein N-phospho-L-histidine.</text>
        <dbReference type="EC" id="2.7.13.3"/>
    </reaction>
</comment>
<sequence length="863" mass="99753" precursor="true">MKLLLLIIVLIISFESLSAKELNKVSLQLSWFDQFQFAGYYIAKEKGYYKNLGLDVEIKPFNFGIHAPNEVDEGRADFGIGRETLILDRAEGKKIVALYALFQSTPLILITTNKNINKIEDFVNKKIMTTDDDSSEVSIKAMISSKKVKMSQLHFLKHTHNINDLINKKTDIISAYISKSPFELNERGIQYKIFDPKDYGFDMYSDFLFTSENMINNHFATVIAFKKASLEGWKYAYSHIEETATLISHKYNSQHLTKKALIFEGEELKKLSYHGVEKLGKIKEDKVQRIYDLYNVMGLIPNKIDTKKFVYYTQDSKKIFLTKEESAYLKENNKFKMCIIPNIKPYSYFEKNEFKGFIADYFKIIKERTGIEIEVIKDDKFKNYVNLFKNKKCDIFASLEKTKERETYANFTKPYVNIPFVLITKQDFPFVDSLSGLKNKKIGINSSYNISKRIKAKYSNVQFVGVENLDEGIEKVLNNKIDGHLDLLYTTLYKLYDNDNSKLKISNKLGIDSDLGIAIRKDDKILFDIINKAVNDIDGARIDALIKSWVTIEYKKSTDFTYLWITLFIAGLIFLALMYRHKILKQMNKSLNDIVNSKTEELVQINKELEERIKAEVEENLRKDHLLQRQTKLASMGEMLENIAHQWRQPLSVISMGASGIKLKKELDVLDDKFMFTTLDSILKSSSFLSQTIDDFKYFFKPSKGKNKFSLDACFEKSLNVLNLKFGSENIQIIKNIKKAEIVGYESELVHVFINILNNAKDAFCEAKVDKKFIFVDIIKTKTKITIKIKDNAGGIKPSIIDNIFDPYFTTKHKSQGTGIGLYMSHQIISKHMNGQIEVSNTTYQYKNEEFKGALFTITFYDE</sequence>
<dbReference type="InterPro" id="IPR005467">
    <property type="entry name" value="His_kinase_dom"/>
</dbReference>
<dbReference type="AlphaFoldDB" id="D5V179"/>
<dbReference type="Pfam" id="PF02518">
    <property type="entry name" value="HATPase_c"/>
    <property type="match status" value="1"/>
</dbReference>
<dbReference type="PRINTS" id="PR00344">
    <property type="entry name" value="BCTRLSENSOR"/>
</dbReference>
<evidence type="ECO:0000256" key="7">
    <source>
        <dbReference type="ARBA" id="ARBA00022553"/>
    </source>
</evidence>
<dbReference type="EMBL" id="CP001999">
    <property type="protein sequence ID" value="ADG94041.1"/>
    <property type="molecule type" value="Genomic_DNA"/>
</dbReference>
<dbReference type="eggNOG" id="COG4191">
    <property type="taxonomic scope" value="Bacteria"/>
</dbReference>
<dbReference type="InterPro" id="IPR036097">
    <property type="entry name" value="HisK_dim/P_sf"/>
</dbReference>
<dbReference type="eggNOG" id="COG0834">
    <property type="taxonomic scope" value="Bacteria"/>
</dbReference>
<dbReference type="SUPFAM" id="SSF53850">
    <property type="entry name" value="Periplasmic binding protein-like II"/>
    <property type="match status" value="2"/>
</dbReference>
<evidence type="ECO:0000256" key="12">
    <source>
        <dbReference type="ARBA" id="ARBA00023004"/>
    </source>
</evidence>
<dbReference type="GO" id="GO:0046872">
    <property type="term" value="F:metal ion binding"/>
    <property type="evidence" value="ECO:0007669"/>
    <property type="project" value="UniProtKB-KW"/>
</dbReference>
<evidence type="ECO:0000256" key="11">
    <source>
        <dbReference type="ARBA" id="ARBA00022977"/>
    </source>
</evidence>
<dbReference type="SUPFAM" id="SSF47384">
    <property type="entry name" value="Homodimeric domain of signal transducing histidine kinase"/>
    <property type="match status" value="1"/>
</dbReference>
<dbReference type="Gene3D" id="1.10.287.130">
    <property type="match status" value="1"/>
</dbReference>
<keyword evidence="7" id="KW-0597">Phosphoprotein</keyword>
<keyword evidence="18" id="KW-0418">Kinase</keyword>
<dbReference type="eggNOG" id="COG0715">
    <property type="taxonomic scope" value="Bacteria"/>
</dbReference>
<keyword evidence="19" id="KW-1185">Reference proteome</keyword>
<keyword evidence="16" id="KW-0472">Membrane</keyword>
<comment type="similarity">
    <text evidence="4">Belongs to the NMT1/THI5 family.</text>
</comment>
<keyword evidence="9" id="KW-0479">Metal-binding</keyword>
<comment type="pathway">
    <text evidence="3">Cofactor biosynthesis; thiamine diphosphate biosynthesis.</text>
</comment>
<comment type="catalytic activity">
    <reaction evidence="14">
        <text>N(6)-(pyridoxal phosphate)-L-lysyl-[4-amino-5-hydroxymethyl-2-methylpyrimidine phosphate synthase] + L-histidyl-[4-amino-5-hydroxymethyl-2-methylpyrimidine phosphate synthase] + 2 Fe(3+) + 4 H2O = L-lysyl-[4-amino-5-hydroxymethyl-2-methylpyrimidine phosphate synthase] + (2S)-2-amino-5-hydroxy-4-oxopentanoyl-[4-amino-5-hydroxymethyl-2-methylpyrimidine phosphate synthase] + 4-amino-2-methyl-5-(phosphooxymethyl)pyrimidine + 3-oxopropanoate + 2 Fe(2+) + 2 H(+)</text>
        <dbReference type="Rhea" id="RHEA:65756"/>
        <dbReference type="Rhea" id="RHEA-COMP:16892"/>
        <dbReference type="Rhea" id="RHEA-COMP:16893"/>
        <dbReference type="Rhea" id="RHEA-COMP:16894"/>
        <dbReference type="Rhea" id="RHEA-COMP:16895"/>
        <dbReference type="ChEBI" id="CHEBI:15377"/>
        <dbReference type="ChEBI" id="CHEBI:15378"/>
        <dbReference type="ChEBI" id="CHEBI:29033"/>
        <dbReference type="ChEBI" id="CHEBI:29034"/>
        <dbReference type="ChEBI" id="CHEBI:29969"/>
        <dbReference type="ChEBI" id="CHEBI:29979"/>
        <dbReference type="ChEBI" id="CHEBI:33190"/>
        <dbReference type="ChEBI" id="CHEBI:58354"/>
        <dbReference type="ChEBI" id="CHEBI:143915"/>
        <dbReference type="ChEBI" id="CHEBI:157692"/>
    </reaction>
    <physiologicalReaction direction="left-to-right" evidence="14">
        <dbReference type="Rhea" id="RHEA:65757"/>
    </physiologicalReaction>
</comment>
<name>D5V179_ARCNC</name>
<dbReference type="PANTHER" id="PTHR31528:SF1">
    <property type="entry name" value="4-AMINO-5-HYDROXYMETHYL-2-METHYLPYRIMIDINE PHOSPHATE SYNTHASE THI11-RELATED"/>
    <property type="match status" value="1"/>
</dbReference>
<feature type="domain" description="Histidine kinase" evidence="17">
    <location>
        <begin position="642"/>
        <end position="863"/>
    </location>
</feature>
<dbReference type="InterPro" id="IPR015168">
    <property type="entry name" value="SsuA/THI5"/>
</dbReference>
<dbReference type="Pfam" id="PF09084">
    <property type="entry name" value="NMT1"/>
    <property type="match status" value="1"/>
</dbReference>
<dbReference type="SMART" id="SM00062">
    <property type="entry name" value="PBPb"/>
    <property type="match status" value="1"/>
</dbReference>
<keyword evidence="16" id="KW-0812">Transmembrane</keyword>
<evidence type="ECO:0000256" key="8">
    <source>
        <dbReference type="ARBA" id="ARBA00022679"/>
    </source>
</evidence>
<evidence type="ECO:0000256" key="6">
    <source>
        <dbReference type="ARBA" id="ARBA00012438"/>
    </source>
</evidence>
<gene>
    <name evidence="18" type="ordered locus">Arnit_2390</name>
</gene>
<keyword evidence="8" id="KW-0808">Transferase</keyword>
<protein>
    <recommendedName>
        <fullName evidence="6">histidine kinase</fullName>
        <ecNumber evidence="6">2.7.13.3</ecNumber>
    </recommendedName>
    <alternativeName>
        <fullName evidence="13">Thiamine pyrimidine synthase</fullName>
    </alternativeName>
</protein>
<dbReference type="PROSITE" id="PS50109">
    <property type="entry name" value="HIS_KIN"/>
    <property type="match status" value="1"/>
</dbReference>
<dbReference type="Gene3D" id="3.30.565.10">
    <property type="entry name" value="Histidine kinase-like ATPase, C-terminal domain"/>
    <property type="match status" value="1"/>
</dbReference>
<dbReference type="RefSeq" id="WP_013136186.1">
    <property type="nucleotide sequence ID" value="NC_014166.1"/>
</dbReference>
<dbReference type="InterPro" id="IPR001638">
    <property type="entry name" value="Solute-binding_3/MltF_N"/>
</dbReference>
<feature type="coiled-coil region" evidence="15">
    <location>
        <begin position="588"/>
        <end position="619"/>
    </location>
</feature>
<dbReference type="STRING" id="572480.Arnit_2390"/>
<dbReference type="OrthoDB" id="174578at2"/>
<keyword evidence="15" id="KW-0175">Coiled coil</keyword>
<evidence type="ECO:0000256" key="1">
    <source>
        <dbReference type="ARBA" id="ARBA00000085"/>
    </source>
</evidence>
<dbReference type="HOGENOM" id="CLU_000445_86_0_7"/>
<evidence type="ECO:0000256" key="4">
    <source>
        <dbReference type="ARBA" id="ARBA00009406"/>
    </source>
</evidence>
<evidence type="ECO:0000256" key="9">
    <source>
        <dbReference type="ARBA" id="ARBA00022723"/>
    </source>
</evidence>
<dbReference type="GO" id="GO:0000155">
    <property type="term" value="F:phosphorelay sensor kinase activity"/>
    <property type="evidence" value="ECO:0007669"/>
    <property type="project" value="InterPro"/>
</dbReference>
<evidence type="ECO:0000256" key="10">
    <source>
        <dbReference type="ARBA" id="ARBA00022898"/>
    </source>
</evidence>
<dbReference type="Proteomes" id="UP000000939">
    <property type="component" value="Chromosome"/>
</dbReference>
<keyword evidence="11" id="KW-0784">Thiamine biosynthesis</keyword>
<evidence type="ECO:0000256" key="13">
    <source>
        <dbReference type="ARBA" id="ARBA00033171"/>
    </source>
</evidence>
<evidence type="ECO:0000256" key="14">
    <source>
        <dbReference type="ARBA" id="ARBA00048179"/>
    </source>
</evidence>
<comment type="function">
    <text evidence="2">Responsible for the formation of the pyrimidine heterocycle in the thiamine biosynthesis pathway. Catalyzes the formation of hydroxymethylpyrimidine phosphate (HMP-P) from histidine and pyridoxal phosphate (PLP). The protein uses PLP and the active site histidine to form HMP-P, generating an inactive enzyme. The enzyme can only undergo a single turnover, which suggests it is a suicide enzyme.</text>
</comment>
<dbReference type="SUPFAM" id="SSF55874">
    <property type="entry name" value="ATPase domain of HSP90 chaperone/DNA topoisomerase II/histidine kinase"/>
    <property type="match status" value="1"/>
</dbReference>
<feature type="transmembrane region" description="Helical" evidence="16">
    <location>
        <begin position="560"/>
        <end position="579"/>
    </location>
</feature>
<dbReference type="InterPro" id="IPR027939">
    <property type="entry name" value="NMT1/THI5"/>
</dbReference>
<keyword evidence="16" id="KW-1133">Transmembrane helix</keyword>
<accession>D5V179</accession>
<dbReference type="EC" id="2.7.13.3" evidence="6"/>
<evidence type="ECO:0000256" key="3">
    <source>
        <dbReference type="ARBA" id="ARBA00004948"/>
    </source>
</evidence>
<dbReference type="CDD" id="cd00082">
    <property type="entry name" value="HisKA"/>
    <property type="match status" value="1"/>
</dbReference>
<dbReference type="KEGG" id="ant:Arnit_2390"/>
<evidence type="ECO:0000259" key="17">
    <source>
        <dbReference type="PROSITE" id="PS50109"/>
    </source>
</evidence>
<proteinExistence type="inferred from homology"/>
<dbReference type="Gene3D" id="3.40.190.10">
    <property type="entry name" value="Periplasmic binding protein-like II"/>
    <property type="match status" value="4"/>
</dbReference>
<dbReference type="InterPro" id="IPR003594">
    <property type="entry name" value="HATPase_dom"/>
</dbReference>
<reference evidence="18 19" key="1">
    <citation type="journal article" date="2010" name="Stand. Genomic Sci.">
        <title>Complete genome sequence of Arcobacter nitrofigilis type strain (CI).</title>
        <authorList>
            <person name="Pati A."/>
            <person name="Gronow S."/>
            <person name="Lapidus A."/>
            <person name="Copeland A."/>
            <person name="Glavina Del Rio T."/>
            <person name="Nolan M."/>
            <person name="Lucas S."/>
            <person name="Tice H."/>
            <person name="Cheng J.F."/>
            <person name="Han C."/>
            <person name="Chertkov O."/>
            <person name="Bruce D."/>
            <person name="Tapia R."/>
            <person name="Goodwin L."/>
            <person name="Pitluck S."/>
            <person name="Liolios K."/>
            <person name="Ivanova N."/>
            <person name="Mavromatis K."/>
            <person name="Chen A."/>
            <person name="Palaniappan K."/>
            <person name="Land M."/>
            <person name="Hauser L."/>
            <person name="Chang Y.J."/>
            <person name="Jeffries C.D."/>
            <person name="Detter J.C."/>
            <person name="Rohde M."/>
            <person name="Goker M."/>
            <person name="Bristow J."/>
            <person name="Eisen J.A."/>
            <person name="Markowitz V."/>
            <person name="Hugenholtz P."/>
            <person name="Klenk H.P."/>
            <person name="Kyrpides N.C."/>
        </authorList>
    </citation>
    <scope>NUCLEOTIDE SEQUENCE [LARGE SCALE GENOMIC DNA]</scope>
    <source>
        <strain evidence="19">ATCC 33309 / DSM 7299 / CCUG 15893 / LMG 7604 / NCTC 12251 / CI</strain>
    </source>
</reference>
<keyword evidence="10" id="KW-0663">Pyridoxal phosphate</keyword>
<organism evidence="18 19">
    <name type="scientific">Arcobacter nitrofigilis (strain ATCC 33309 / DSM 7299 / CCUG 15893 / LMG 7604 / NCTC 12251 / CI)</name>
    <name type="common">Campylobacter nitrofigilis</name>
    <dbReference type="NCBI Taxonomy" id="572480"/>
    <lineage>
        <taxon>Bacteria</taxon>
        <taxon>Pseudomonadati</taxon>
        <taxon>Campylobacterota</taxon>
        <taxon>Epsilonproteobacteria</taxon>
        <taxon>Campylobacterales</taxon>
        <taxon>Arcobacteraceae</taxon>
        <taxon>Arcobacter</taxon>
    </lineage>
</organism>
<evidence type="ECO:0000256" key="16">
    <source>
        <dbReference type="SAM" id="Phobius"/>
    </source>
</evidence>
<comment type="subunit">
    <text evidence="5">Homodimer.</text>
</comment>
<dbReference type="CDD" id="cd13708">
    <property type="entry name" value="PBP2_BvgS_like_1"/>
    <property type="match status" value="1"/>
</dbReference>
<dbReference type="InterPro" id="IPR004358">
    <property type="entry name" value="Sig_transdc_His_kin-like_C"/>
</dbReference>
<dbReference type="GO" id="GO:0009228">
    <property type="term" value="P:thiamine biosynthetic process"/>
    <property type="evidence" value="ECO:0007669"/>
    <property type="project" value="UniProtKB-KW"/>
</dbReference>
<evidence type="ECO:0000313" key="18">
    <source>
        <dbReference type="EMBL" id="ADG94041.1"/>
    </source>
</evidence>